<evidence type="ECO:0000256" key="1">
    <source>
        <dbReference type="SAM" id="MobiDB-lite"/>
    </source>
</evidence>
<proteinExistence type="predicted"/>
<feature type="region of interest" description="Disordered" evidence="1">
    <location>
        <begin position="1"/>
        <end position="30"/>
    </location>
</feature>
<dbReference type="EMBL" id="CYTW01000001">
    <property type="protein sequence ID" value="CUJ87705.1"/>
    <property type="molecule type" value="Genomic_DNA"/>
</dbReference>
<name>A0A0P1I379_9RHOB</name>
<keyword evidence="3" id="KW-1185">Reference proteome</keyword>
<evidence type="ECO:0000313" key="2">
    <source>
        <dbReference type="EMBL" id="CUJ87705.1"/>
    </source>
</evidence>
<protein>
    <submittedName>
        <fullName evidence="2">Uncharacterized protein</fullName>
    </submittedName>
</protein>
<organism evidence="2 3">
    <name type="scientific">Shimia thalassica</name>
    <dbReference type="NCBI Taxonomy" id="1715693"/>
    <lineage>
        <taxon>Bacteria</taxon>
        <taxon>Pseudomonadati</taxon>
        <taxon>Pseudomonadota</taxon>
        <taxon>Alphaproteobacteria</taxon>
        <taxon>Rhodobacterales</taxon>
        <taxon>Roseobacteraceae</taxon>
    </lineage>
</organism>
<gene>
    <name evidence="2" type="ORF">PH7735_00805</name>
</gene>
<dbReference type="Proteomes" id="UP000051870">
    <property type="component" value="Unassembled WGS sequence"/>
</dbReference>
<sequence length="30" mass="3479">MTPQKKQVALNPRDLQSVTEKRTDPFTTTF</sequence>
<accession>A0A0P1I379</accession>
<evidence type="ECO:0000313" key="3">
    <source>
        <dbReference type="Proteomes" id="UP000051870"/>
    </source>
</evidence>
<dbReference type="AlphaFoldDB" id="A0A0P1I379"/>
<reference evidence="3" key="1">
    <citation type="submission" date="2015-09" db="EMBL/GenBank/DDBJ databases">
        <authorList>
            <person name="Rodrigo-Torres Lidia"/>
            <person name="Arahal R.David."/>
        </authorList>
    </citation>
    <scope>NUCLEOTIDE SEQUENCE [LARGE SCALE GENOMIC DNA]</scope>
    <source>
        <strain evidence="3">CECT 7735</strain>
    </source>
</reference>